<dbReference type="RefSeq" id="WP_006284468.1">
    <property type="nucleotide sequence ID" value="NZ_BALG01000023.1"/>
</dbReference>
<keyword evidence="2" id="KW-1185">Reference proteome</keyword>
<name>M9LYJ7_PAEPP</name>
<evidence type="ECO:0000313" key="1">
    <source>
        <dbReference type="EMBL" id="GAC41179.1"/>
    </source>
</evidence>
<sequence length="49" mass="5457">MSDNPALYGNAHGKPDQEVYAQVNDKTFEVIRNKPAPSRGGRLADFEHD</sequence>
<organism evidence="1 2">
    <name type="scientific">Paenibacillus popilliae ATCC 14706</name>
    <dbReference type="NCBI Taxonomy" id="1212764"/>
    <lineage>
        <taxon>Bacteria</taxon>
        <taxon>Bacillati</taxon>
        <taxon>Bacillota</taxon>
        <taxon>Bacilli</taxon>
        <taxon>Bacillales</taxon>
        <taxon>Paenibacillaceae</taxon>
        <taxon>Paenibacillus</taxon>
    </lineage>
</organism>
<dbReference type="AlphaFoldDB" id="M9LYJ7"/>
<dbReference type="Proteomes" id="UP000029453">
    <property type="component" value="Unassembled WGS sequence"/>
</dbReference>
<protein>
    <submittedName>
        <fullName evidence="1">Phosphoglycerate mutase 1</fullName>
    </submittedName>
</protein>
<accession>M9LYJ7</accession>
<gene>
    <name evidence="1" type="ORF">PPOP_0520</name>
</gene>
<evidence type="ECO:0000313" key="2">
    <source>
        <dbReference type="Proteomes" id="UP000029453"/>
    </source>
</evidence>
<dbReference type="OrthoDB" id="2629487at2"/>
<dbReference type="EMBL" id="BALG01000023">
    <property type="protein sequence ID" value="GAC41179.1"/>
    <property type="molecule type" value="Genomic_DNA"/>
</dbReference>
<comment type="caution">
    <text evidence="1">The sequence shown here is derived from an EMBL/GenBank/DDBJ whole genome shotgun (WGS) entry which is preliminary data.</text>
</comment>
<reference evidence="1 2" key="1">
    <citation type="submission" date="2012-10" db="EMBL/GenBank/DDBJ databases">
        <title>Draft Genome Sequence of Paenibacillus popilliae ATCC 14706T.</title>
        <authorList>
            <person name="Iiyama K."/>
            <person name="Mori K."/>
            <person name="Mon H."/>
            <person name="Chieda Y."/>
            <person name="Lee J.M."/>
            <person name="Kusakabe T."/>
            <person name="Tashiro K."/>
            <person name="Asano S."/>
            <person name="Yasunaga-Aoki C."/>
            <person name="Shimizu S."/>
        </authorList>
    </citation>
    <scope>NUCLEOTIDE SEQUENCE [LARGE SCALE GENOMIC DNA]</scope>
    <source>
        <strain evidence="1 2">ATCC 14706</strain>
    </source>
</reference>
<proteinExistence type="predicted"/>